<organism evidence="1">
    <name type="scientific">Sesamum latifolium</name>
    <dbReference type="NCBI Taxonomy" id="2727402"/>
    <lineage>
        <taxon>Eukaryota</taxon>
        <taxon>Viridiplantae</taxon>
        <taxon>Streptophyta</taxon>
        <taxon>Embryophyta</taxon>
        <taxon>Tracheophyta</taxon>
        <taxon>Spermatophyta</taxon>
        <taxon>Magnoliopsida</taxon>
        <taxon>eudicotyledons</taxon>
        <taxon>Gunneridae</taxon>
        <taxon>Pentapetalae</taxon>
        <taxon>asterids</taxon>
        <taxon>lamiids</taxon>
        <taxon>Lamiales</taxon>
        <taxon>Pedaliaceae</taxon>
        <taxon>Sesamum</taxon>
    </lineage>
</organism>
<reference evidence="1" key="1">
    <citation type="submission" date="2020-06" db="EMBL/GenBank/DDBJ databases">
        <authorList>
            <person name="Li T."/>
            <person name="Hu X."/>
            <person name="Zhang T."/>
            <person name="Song X."/>
            <person name="Zhang H."/>
            <person name="Dai N."/>
            <person name="Sheng W."/>
            <person name="Hou X."/>
            <person name="Wei L."/>
        </authorList>
    </citation>
    <scope>NUCLEOTIDE SEQUENCE</scope>
    <source>
        <strain evidence="1">KEN1</strain>
        <tissue evidence="1">Leaf</tissue>
    </source>
</reference>
<dbReference type="PANTHER" id="PTHR33240:SF17">
    <property type="entry name" value="EUKARYOTIC PEPTIDE CHAIN RELEASE FACTOR GTP-BINDING SUBUNIT-LIKE"/>
    <property type="match status" value="1"/>
</dbReference>
<accession>A0AAW2XT43</accession>
<name>A0AAW2XT43_9LAMI</name>
<evidence type="ECO:0000313" key="1">
    <source>
        <dbReference type="EMBL" id="KAL0454980.1"/>
    </source>
</evidence>
<dbReference type="EMBL" id="JACGWN010000003">
    <property type="protein sequence ID" value="KAL0454980.1"/>
    <property type="molecule type" value="Genomic_DNA"/>
</dbReference>
<gene>
    <name evidence="1" type="ORF">Slati_0837200</name>
</gene>
<protein>
    <submittedName>
        <fullName evidence="1">Uncharacterized protein</fullName>
    </submittedName>
</protein>
<sequence length="147" mass="16474">MPLVGFGGSEVIPKGTIDLSVSIVEEPTRRTCMVQFFVVDDPFAYDVVLGRLGLNMFQAVVSTYHLKIKFPTKGGIGEVRCDQREARQCYNLSIKCNDLDNGKEKGKDQGGKIDEAKKMRPERIELVEGYKEIELMKEDPSKTTRVG</sequence>
<dbReference type="AlphaFoldDB" id="A0AAW2XT43"/>
<comment type="caution">
    <text evidence="1">The sequence shown here is derived from an EMBL/GenBank/DDBJ whole genome shotgun (WGS) entry which is preliminary data.</text>
</comment>
<reference evidence="1" key="2">
    <citation type="journal article" date="2024" name="Plant">
        <title>Genomic evolution and insights into agronomic trait innovations of Sesamum species.</title>
        <authorList>
            <person name="Miao H."/>
            <person name="Wang L."/>
            <person name="Qu L."/>
            <person name="Liu H."/>
            <person name="Sun Y."/>
            <person name="Le M."/>
            <person name="Wang Q."/>
            <person name="Wei S."/>
            <person name="Zheng Y."/>
            <person name="Lin W."/>
            <person name="Duan Y."/>
            <person name="Cao H."/>
            <person name="Xiong S."/>
            <person name="Wang X."/>
            <person name="Wei L."/>
            <person name="Li C."/>
            <person name="Ma Q."/>
            <person name="Ju M."/>
            <person name="Zhao R."/>
            <person name="Li G."/>
            <person name="Mu C."/>
            <person name="Tian Q."/>
            <person name="Mei H."/>
            <person name="Zhang T."/>
            <person name="Gao T."/>
            <person name="Zhang H."/>
        </authorList>
    </citation>
    <scope>NUCLEOTIDE SEQUENCE</scope>
    <source>
        <strain evidence="1">KEN1</strain>
    </source>
</reference>
<proteinExistence type="predicted"/>
<dbReference type="PANTHER" id="PTHR33240">
    <property type="entry name" value="OS08G0508500 PROTEIN"/>
    <property type="match status" value="1"/>
</dbReference>